<evidence type="ECO:0000313" key="2">
    <source>
        <dbReference type="EMBL" id="CAE7800428.1"/>
    </source>
</evidence>
<dbReference type="Pfam" id="PF16403">
    <property type="entry name" value="Bact_surface_Ig-like"/>
    <property type="match status" value="1"/>
</dbReference>
<dbReference type="SUPFAM" id="SSF49785">
    <property type="entry name" value="Galactose-binding domain-like"/>
    <property type="match status" value="1"/>
</dbReference>
<organism evidence="2 3">
    <name type="scientific">Symbiodinium necroappetens</name>
    <dbReference type="NCBI Taxonomy" id="1628268"/>
    <lineage>
        <taxon>Eukaryota</taxon>
        <taxon>Sar</taxon>
        <taxon>Alveolata</taxon>
        <taxon>Dinophyceae</taxon>
        <taxon>Suessiales</taxon>
        <taxon>Symbiodiniaceae</taxon>
        <taxon>Symbiodinium</taxon>
    </lineage>
</organism>
<dbReference type="Gene3D" id="2.60.120.260">
    <property type="entry name" value="Galactose-binding domain-like"/>
    <property type="match status" value="1"/>
</dbReference>
<dbReference type="InterPro" id="IPR013783">
    <property type="entry name" value="Ig-like_fold"/>
</dbReference>
<accession>A0A812YX79</accession>
<dbReference type="EMBL" id="CAJNJA010044252">
    <property type="protein sequence ID" value="CAE7800428.1"/>
    <property type="molecule type" value="Genomic_DNA"/>
</dbReference>
<dbReference type="InterPro" id="IPR008979">
    <property type="entry name" value="Galactose-bd-like_sf"/>
</dbReference>
<dbReference type="Proteomes" id="UP000601435">
    <property type="component" value="Unassembled WGS sequence"/>
</dbReference>
<dbReference type="InterPro" id="IPR032179">
    <property type="entry name" value="Cry22Aa_Ig-like"/>
</dbReference>
<reference evidence="2" key="1">
    <citation type="submission" date="2021-02" db="EMBL/GenBank/DDBJ databases">
        <authorList>
            <person name="Dougan E. K."/>
            <person name="Rhodes N."/>
            <person name="Thang M."/>
            <person name="Chan C."/>
        </authorList>
    </citation>
    <scope>NUCLEOTIDE SEQUENCE</scope>
</reference>
<keyword evidence="3" id="KW-1185">Reference proteome</keyword>
<gene>
    <name evidence="2" type="ORF">SNEC2469_LOCUS23601</name>
</gene>
<feature type="domain" description="Pesticidal crystal protein Cry22Aa Ig-like" evidence="1">
    <location>
        <begin position="1213"/>
        <end position="1271"/>
    </location>
</feature>
<evidence type="ECO:0000313" key="3">
    <source>
        <dbReference type="Proteomes" id="UP000601435"/>
    </source>
</evidence>
<comment type="caution">
    <text evidence="2">The sequence shown here is derived from an EMBL/GenBank/DDBJ whole genome shotgun (WGS) entry which is preliminary data.</text>
</comment>
<proteinExistence type="predicted"/>
<name>A0A812YX79_9DINO</name>
<protein>
    <recommendedName>
        <fullName evidence="1">Pesticidal crystal protein Cry22Aa Ig-like domain-containing protein</fullName>
    </recommendedName>
</protein>
<dbReference type="OrthoDB" id="430215at2759"/>
<evidence type="ECO:0000259" key="1">
    <source>
        <dbReference type="Pfam" id="PF16403"/>
    </source>
</evidence>
<dbReference type="Gene3D" id="2.60.40.10">
    <property type="entry name" value="Immunoglobulins"/>
    <property type="match status" value="2"/>
</dbReference>
<sequence length="1539" mass="161309">MPSGFSAYKQMACEWTETDNKGGTDFKIYSSLADAIADTNAWSEYGGFGSTDVGFPGTSGPSSASSGQYSSIPVSECSSSSTATGVEGNFYIYDYASSVVPGTCTRNVGTLGSGAQCEDDNGQESRLGFLMFTKESRATRWQSTATSFAENFVCARFTGVEWQYLEGATWTQFIPYPTDVLLARIEFDNNTITSLKGSDEEFYTVKLGFVDGDLDFTLGTSSATIAGTSFVARCGEDLWCRGGIRPSGTDGTSYCCASSCTECGGATCSSNGALDICCLSTLLEAGRICRDHDDVSCLIPESSVLCGGSLQLNNFESAATMKQAGWTIDSDNDADLFSPDSTLNGWYRGFASGSNAGGISVTLRGYGQLDLAYGNGNSVSGTTNQVQVLLGGNEVDTADSTQSEKTATIDFTDGAVLEIKDAGDAIILVKGLAFKCLVQDFWPRVVIRSGEFGAPSTWTAWPAEACYLEEESTGTWSGTVSVSSGSISTASEDLFPVTYTCSRNNIPTTRTVIVKVRDPIQLVGLEAMIVRQSAGATLADPGAACIDRDLVPLAVSTSPSSIALDNVGEYSFTYSCTDSSSRTSTKIRYVQVAPAIELKGDAVIVIEKDKTWNDPGVQCVDVNGGETFQDPGVCCKDSHNQVLPFSSILNTAHSDWSGLQTLFYSCTSFDVSESAVRTLTVNNVPKIFLTGDAETLSVLDNLYVEAGAVCTDIEDGLITAWGATGLGSAQKLPVLRAGASGTVTSGAAENIIDGDEASSVTQACESCVEVPQSVYLWVDLGAGKVVHQYALAGSVSGASILVGPDINVGPACKTGITTSLGSSSIVECDAPLAGRFVTLVGSGSSAMKVCELTIYGTVGPAAPARINITGTPASCTGVDAVALELAGHNDSALGVMYSTQMPGSNNELRTDLGTGPHLQTEAVAGKTVGTPGSERWVLRDSKWVEQAYASGGESFPPLDGSQWTISGTGATCTGLSFAIDPEDSCSWLFGPSSADDQYGCGDSSECNTEGCCSTAGGLARCPPNLPRMCEAQTCGSDYCCKTDCASHSGNRLCKQSSLPAVTSTGSSTLARMEVVNSVLPNDPAIYKVTYTCYDSAGAHVSVTRTVEVGCEDPNPGGTYGGNRVACSTIYKETENVANYDACETLCLSANSTECVAYSFFTNGTCQFLTLCTGRYFMIINGTDRHVAYCRRVDTAPSIYLEDGVSWFLLGATTYSLPKVSCSDSEDAGNMGDPTDNINSVVDVNTAGNYIVTYTCTDSAGQSTTGTRTVTVKANCSVPTVVNQNDTTGYCVEGTTFAHGTTCTGACNFGYAPRNPTHTCTTKSDTDYESAFDPSLILCDVLPCNEPSVANSAVSPTDGQPKACQESNTAREIPDSSVCTPQCADGYVPRVPGVGSGATLACSAKILDPPTFVCELPAASPLSIFAPSRPKPEGAVDITLQFATGTANDCAWSGFIFEGKEVKSGETTTYGEMVGCENSLFTARDVVTCMATGLTEGGDYQFRVMEVCTDTNMNSPWTESEVFTLRFVIVPAPGSAIRRA</sequence>